<dbReference type="InterPro" id="IPR001810">
    <property type="entry name" value="F-box_dom"/>
</dbReference>
<accession>A0A0B0PWK8</accession>
<evidence type="ECO:0000259" key="2">
    <source>
        <dbReference type="PROSITE" id="PS50181"/>
    </source>
</evidence>
<dbReference type="PANTHER" id="PTHR31482">
    <property type="entry name" value="ESTS AU081301(E20138)"/>
    <property type="match status" value="1"/>
</dbReference>
<evidence type="ECO:0000313" key="3">
    <source>
        <dbReference type="EMBL" id="KHG29237.1"/>
    </source>
</evidence>
<feature type="chain" id="PRO_5002057793" description="F-box domain-containing protein" evidence="1">
    <location>
        <begin position="20"/>
        <end position="404"/>
    </location>
</feature>
<gene>
    <name evidence="3" type="ORF">F383_00101</name>
</gene>
<dbReference type="PROSITE" id="PS50181">
    <property type="entry name" value="FBOX"/>
    <property type="match status" value="1"/>
</dbReference>
<evidence type="ECO:0000313" key="4">
    <source>
        <dbReference type="Proteomes" id="UP000032142"/>
    </source>
</evidence>
<name>A0A0B0PWK8_GOSAR</name>
<dbReference type="Gene3D" id="1.20.1280.50">
    <property type="match status" value="1"/>
</dbReference>
<dbReference type="SUPFAM" id="SSF81383">
    <property type="entry name" value="F-box domain"/>
    <property type="match status" value="1"/>
</dbReference>
<dbReference type="SMART" id="SM00256">
    <property type="entry name" value="FBOX"/>
    <property type="match status" value="1"/>
</dbReference>
<dbReference type="Pfam" id="PF00646">
    <property type="entry name" value="F-box"/>
    <property type="match status" value="1"/>
</dbReference>
<evidence type="ECO:0000256" key="1">
    <source>
        <dbReference type="SAM" id="SignalP"/>
    </source>
</evidence>
<dbReference type="EMBL" id="KN448695">
    <property type="protein sequence ID" value="KHG29237.1"/>
    <property type="molecule type" value="Genomic_DNA"/>
</dbReference>
<sequence>MLLLLISCFSFILLSKSLSSKHQHHHRERRLFPPWDEAFTTTFMTSWFQKGTLQIFTSTTPLKKLKPKAKNLVWSSSTENQKEDHNKTTPSPSLLDLPELVLDCILDRLQPAELCAMSGVCSSLRERCVSDDVWEKRMKGKWGKVIGDAAYREWQWYIALKNRSNLLNNQRNQSNFSFESVAKIWPFLSWFNIKPRAEKELKNGGLAVDSIMAWYLALETGRFSFPAQVYNRENGHAGFLLSCYDAKLSYDSKTDTFQARYSPHGRRTTEENISWDRLRAPPVDTCSYDLHISDSLFELKPGDHIEIQWRRNREFPYGWWYGVVGHMESCNGNESHCRCQDTDTVMLEFKQYPSSSRWRKTMINRENHREVGNEGDGFYGGIRKLYNQQEISMWQSLWPNQVLE</sequence>
<organism evidence="3 4">
    <name type="scientific">Gossypium arboreum</name>
    <name type="common">Tree cotton</name>
    <name type="synonym">Gossypium nanking</name>
    <dbReference type="NCBI Taxonomy" id="29729"/>
    <lineage>
        <taxon>Eukaryota</taxon>
        <taxon>Viridiplantae</taxon>
        <taxon>Streptophyta</taxon>
        <taxon>Embryophyta</taxon>
        <taxon>Tracheophyta</taxon>
        <taxon>Spermatophyta</taxon>
        <taxon>Magnoliopsida</taxon>
        <taxon>eudicotyledons</taxon>
        <taxon>Gunneridae</taxon>
        <taxon>Pentapetalae</taxon>
        <taxon>rosids</taxon>
        <taxon>malvids</taxon>
        <taxon>Malvales</taxon>
        <taxon>Malvaceae</taxon>
        <taxon>Malvoideae</taxon>
        <taxon>Gossypium</taxon>
    </lineage>
</organism>
<feature type="domain" description="F-box" evidence="2">
    <location>
        <begin position="91"/>
        <end position="137"/>
    </location>
</feature>
<keyword evidence="1" id="KW-0732">Signal</keyword>
<dbReference type="InterPro" id="IPR036047">
    <property type="entry name" value="F-box-like_dom_sf"/>
</dbReference>
<dbReference type="AlphaFoldDB" id="A0A0B0PWK8"/>
<feature type="signal peptide" evidence="1">
    <location>
        <begin position="1"/>
        <end position="19"/>
    </location>
</feature>
<dbReference type="PANTHER" id="PTHR31482:SF18">
    <property type="entry name" value="ESTS AU081301(E20138)"/>
    <property type="match status" value="1"/>
</dbReference>
<keyword evidence="4" id="KW-1185">Reference proteome</keyword>
<proteinExistence type="predicted"/>
<dbReference type="Proteomes" id="UP000032142">
    <property type="component" value="Unassembled WGS sequence"/>
</dbReference>
<reference evidence="4" key="1">
    <citation type="submission" date="2014-09" db="EMBL/GenBank/DDBJ databases">
        <authorList>
            <person name="Mudge J."/>
            <person name="Ramaraj T."/>
            <person name="Lindquist I.E."/>
            <person name="Bharti A.K."/>
            <person name="Sundararajan A."/>
            <person name="Cameron C.T."/>
            <person name="Woodward J.E."/>
            <person name="May G.D."/>
            <person name="Brubaker C."/>
            <person name="Broadhvest J."/>
            <person name="Wilkins T.A."/>
        </authorList>
    </citation>
    <scope>NUCLEOTIDE SEQUENCE</scope>
    <source>
        <strain evidence="4">cv. AKA8401</strain>
    </source>
</reference>
<protein>
    <recommendedName>
        <fullName evidence="2">F-box domain-containing protein</fullName>
    </recommendedName>
</protein>